<dbReference type="Proteomes" id="UP000534107">
    <property type="component" value="Unassembled WGS sequence"/>
</dbReference>
<evidence type="ECO:0000256" key="7">
    <source>
        <dbReference type="ARBA" id="ARBA00023288"/>
    </source>
</evidence>
<dbReference type="OrthoDB" id="9834667at2759"/>
<dbReference type="AlphaFoldDB" id="A0A7K9I679"/>
<dbReference type="InterPro" id="IPR016054">
    <property type="entry name" value="LY6_UPA_recep-like"/>
</dbReference>
<evidence type="ECO:0000256" key="2">
    <source>
        <dbReference type="ARBA" id="ARBA00022475"/>
    </source>
</evidence>
<keyword evidence="2" id="KW-1003">Cell membrane</keyword>
<evidence type="ECO:0000256" key="1">
    <source>
        <dbReference type="ARBA" id="ARBA00004609"/>
    </source>
</evidence>
<name>A0A7K9I679_9PICI</name>
<keyword evidence="5" id="KW-0472">Membrane</keyword>
<keyword evidence="6" id="KW-0325">Glycoprotein</keyword>
<evidence type="ECO:0000256" key="3">
    <source>
        <dbReference type="ARBA" id="ARBA00022622"/>
    </source>
</evidence>
<evidence type="ECO:0000256" key="4">
    <source>
        <dbReference type="ARBA" id="ARBA00022729"/>
    </source>
</evidence>
<dbReference type="GO" id="GO:0030154">
    <property type="term" value="P:cell differentiation"/>
    <property type="evidence" value="ECO:0007669"/>
    <property type="project" value="UniProtKB-ARBA"/>
</dbReference>
<evidence type="ECO:0000259" key="8">
    <source>
        <dbReference type="Pfam" id="PF00021"/>
    </source>
</evidence>
<keyword evidence="4" id="KW-0732">Signal</keyword>
<protein>
    <submittedName>
        <fullName evidence="9">LYPD3 protein</fullName>
    </submittedName>
</protein>
<keyword evidence="3" id="KW-0336">GPI-anchor</keyword>
<dbReference type="InterPro" id="IPR045860">
    <property type="entry name" value="Snake_toxin-like_sf"/>
</dbReference>
<dbReference type="Pfam" id="PF00021">
    <property type="entry name" value="UPAR_LY6"/>
    <property type="match status" value="1"/>
</dbReference>
<feature type="non-terminal residue" evidence="9">
    <location>
        <position position="1"/>
    </location>
</feature>
<dbReference type="Gene3D" id="2.10.60.10">
    <property type="entry name" value="CD59"/>
    <property type="match status" value="1"/>
</dbReference>
<proteinExistence type="predicted"/>
<dbReference type="SUPFAM" id="SSF57302">
    <property type="entry name" value="Snake toxin-like"/>
    <property type="match status" value="1"/>
</dbReference>
<comment type="subcellular location">
    <subcellularLocation>
        <location evidence="1">Cell membrane</location>
        <topology evidence="1">Lipid-anchor</topology>
        <topology evidence="1">GPI-anchor</topology>
    </subcellularLocation>
</comment>
<evidence type="ECO:0000256" key="6">
    <source>
        <dbReference type="ARBA" id="ARBA00023180"/>
    </source>
</evidence>
<accession>A0A7K9I679</accession>
<reference evidence="9 10" key="1">
    <citation type="submission" date="2019-09" db="EMBL/GenBank/DDBJ databases">
        <title>Bird 10,000 Genomes (B10K) Project - Family phase.</title>
        <authorList>
            <person name="Zhang G."/>
        </authorList>
    </citation>
    <scope>NUCLEOTIDE SEQUENCE [LARGE SCALE GENOMIC DNA]</scope>
    <source>
        <strain evidence="9">B10K-DU-001-16</strain>
        <tissue evidence="9">Muscle</tissue>
    </source>
</reference>
<evidence type="ECO:0000256" key="5">
    <source>
        <dbReference type="ARBA" id="ARBA00023136"/>
    </source>
</evidence>
<dbReference type="GO" id="GO:0005886">
    <property type="term" value="C:plasma membrane"/>
    <property type="evidence" value="ECO:0007669"/>
    <property type="project" value="UniProtKB-SubCell"/>
</dbReference>
<comment type="caution">
    <text evidence="9">The sequence shown here is derived from an EMBL/GenBank/DDBJ whole genome shotgun (WGS) entry which is preliminary data.</text>
</comment>
<feature type="domain" description="UPAR/Ly6" evidence="8">
    <location>
        <begin position="1"/>
        <end position="60"/>
    </location>
</feature>
<gene>
    <name evidence="9" type="primary">Lypd3</name>
    <name evidence="9" type="ORF">BUCCAP_R15391</name>
</gene>
<evidence type="ECO:0000313" key="9">
    <source>
        <dbReference type="EMBL" id="NXH21428.1"/>
    </source>
</evidence>
<dbReference type="EMBL" id="VWZO01019821">
    <property type="protein sequence ID" value="NXH21428.1"/>
    <property type="molecule type" value="Genomic_DNA"/>
</dbReference>
<dbReference type="PANTHER" id="PTHR10624">
    <property type="entry name" value="UROKINASE PLASMINOGEN ACTIVATOR SURFACE RECEPTOR-RELATED"/>
    <property type="match status" value="1"/>
</dbReference>
<keyword evidence="7" id="KW-0449">Lipoprotein</keyword>
<dbReference type="GO" id="GO:0098552">
    <property type="term" value="C:side of membrane"/>
    <property type="evidence" value="ECO:0007669"/>
    <property type="project" value="UniProtKB-KW"/>
</dbReference>
<sequence length="95" mass="10351">QCYGELRGCFHGNLTVTLGSAVQWREVRGCVREESCPQEAHGDEAVRLTGSCCSGDLCNQHLLSDNTFFAPHWPRLQLLPHGQQGPGKMADGVNA</sequence>
<feature type="non-terminal residue" evidence="9">
    <location>
        <position position="95"/>
    </location>
</feature>
<organism evidence="9 10">
    <name type="scientific">Bucco capensis</name>
    <name type="common">collared puffbird</name>
    <dbReference type="NCBI Taxonomy" id="135168"/>
    <lineage>
        <taxon>Eukaryota</taxon>
        <taxon>Metazoa</taxon>
        <taxon>Chordata</taxon>
        <taxon>Craniata</taxon>
        <taxon>Vertebrata</taxon>
        <taxon>Euteleostomi</taxon>
        <taxon>Archelosauria</taxon>
        <taxon>Archosauria</taxon>
        <taxon>Dinosauria</taxon>
        <taxon>Saurischia</taxon>
        <taxon>Theropoda</taxon>
        <taxon>Coelurosauria</taxon>
        <taxon>Aves</taxon>
        <taxon>Neognathae</taxon>
        <taxon>Neoaves</taxon>
        <taxon>Telluraves</taxon>
        <taxon>Coraciimorphae</taxon>
        <taxon>Piciformes</taxon>
        <taxon>Bucconidae</taxon>
        <taxon>Bucco</taxon>
    </lineage>
</organism>
<dbReference type="PANTHER" id="PTHR10624:SF8">
    <property type="entry name" value="LY6_PLAUR DOMAIN-CONTAINING PROTEIN 3"/>
    <property type="match status" value="1"/>
</dbReference>
<keyword evidence="10" id="KW-1185">Reference proteome</keyword>
<evidence type="ECO:0000313" key="10">
    <source>
        <dbReference type="Proteomes" id="UP000534107"/>
    </source>
</evidence>